<feature type="compositionally biased region" description="Basic and acidic residues" evidence="6">
    <location>
        <begin position="478"/>
        <end position="511"/>
    </location>
</feature>
<evidence type="ECO:0000256" key="6">
    <source>
        <dbReference type="SAM" id="MobiDB-lite"/>
    </source>
</evidence>
<keyword evidence="3" id="KW-0963">Cytoplasm</keyword>
<proteinExistence type="predicted"/>
<evidence type="ECO:0000259" key="7">
    <source>
        <dbReference type="PROSITE" id="PS50309"/>
    </source>
</evidence>
<dbReference type="SUPFAM" id="SSF89837">
    <property type="entry name" value="Doublecortin (DC)"/>
    <property type="match status" value="1"/>
</dbReference>
<evidence type="ECO:0000256" key="5">
    <source>
        <dbReference type="ARBA" id="ARBA00023273"/>
    </source>
</evidence>
<comment type="caution">
    <text evidence="8">The sequence shown here is derived from an EMBL/GenBank/DDBJ whole genome shotgun (WGS) entry which is preliminary data.</text>
</comment>
<dbReference type="Proteomes" id="UP001059041">
    <property type="component" value="Linkage Group LG15"/>
</dbReference>
<keyword evidence="9" id="KW-1185">Reference proteome</keyword>
<evidence type="ECO:0000256" key="2">
    <source>
        <dbReference type="ARBA" id="ARBA00004496"/>
    </source>
</evidence>
<dbReference type="PANTHER" id="PTHR23005:SF3">
    <property type="entry name" value="RETINITIS PIGMENTOSA 1-LIKE 1 PROTEIN"/>
    <property type="match status" value="1"/>
</dbReference>
<feature type="compositionally biased region" description="Low complexity" evidence="6">
    <location>
        <begin position="30"/>
        <end position="41"/>
    </location>
</feature>
<evidence type="ECO:0000256" key="1">
    <source>
        <dbReference type="ARBA" id="ARBA00004316"/>
    </source>
</evidence>
<name>A0A9W7WJQ7_TRIRA</name>
<gene>
    <name evidence="8" type="ORF">IRJ41_013142</name>
</gene>
<dbReference type="SMART" id="SM00537">
    <property type="entry name" value="DCX"/>
    <property type="match status" value="1"/>
</dbReference>
<dbReference type="EMBL" id="JAFHDT010000015">
    <property type="protein sequence ID" value="KAI7799848.1"/>
    <property type="molecule type" value="Genomic_DNA"/>
</dbReference>
<dbReference type="GO" id="GO:0042461">
    <property type="term" value="P:photoreceptor cell development"/>
    <property type="evidence" value="ECO:0007669"/>
    <property type="project" value="TreeGrafter"/>
</dbReference>
<dbReference type="GO" id="GO:0035556">
    <property type="term" value="P:intracellular signal transduction"/>
    <property type="evidence" value="ECO:0007669"/>
    <property type="project" value="InterPro"/>
</dbReference>
<dbReference type="InterPro" id="IPR036572">
    <property type="entry name" value="Doublecortin_dom_sf"/>
</dbReference>
<dbReference type="PANTHER" id="PTHR23005">
    <property type="entry name" value="RETINITIS PIGMENTOSA 1 PROTEIN"/>
    <property type="match status" value="1"/>
</dbReference>
<dbReference type="AlphaFoldDB" id="A0A9W7WJQ7"/>
<evidence type="ECO:0000313" key="9">
    <source>
        <dbReference type="Proteomes" id="UP001059041"/>
    </source>
</evidence>
<keyword evidence="4" id="KW-0677">Repeat</keyword>
<feature type="region of interest" description="Disordered" evidence="6">
    <location>
        <begin position="24"/>
        <end position="43"/>
    </location>
</feature>
<feature type="domain" description="Doublecortin" evidence="7">
    <location>
        <begin position="114"/>
        <end position="193"/>
    </location>
</feature>
<dbReference type="Gene3D" id="3.10.20.230">
    <property type="entry name" value="Doublecortin domain"/>
    <property type="match status" value="1"/>
</dbReference>
<dbReference type="PROSITE" id="PS50309">
    <property type="entry name" value="DC"/>
    <property type="match status" value="1"/>
</dbReference>
<evidence type="ECO:0000256" key="4">
    <source>
        <dbReference type="ARBA" id="ARBA00022737"/>
    </source>
</evidence>
<comment type="subcellular location">
    <subcellularLocation>
        <location evidence="1">Cell projection</location>
    </subcellularLocation>
    <subcellularLocation>
        <location evidence="2">Cytoplasm</location>
    </subcellularLocation>
</comment>
<reference evidence="8" key="1">
    <citation type="submission" date="2021-02" db="EMBL/GenBank/DDBJ databases">
        <title>Comparative genomics reveals that relaxation of natural selection precedes convergent phenotypic evolution of cavefish.</title>
        <authorList>
            <person name="Peng Z."/>
        </authorList>
    </citation>
    <scope>NUCLEOTIDE SEQUENCE</scope>
    <source>
        <tissue evidence="8">Muscle</tissue>
    </source>
</reference>
<dbReference type="InterPro" id="IPR003533">
    <property type="entry name" value="Doublecortin_dom"/>
</dbReference>
<evidence type="ECO:0000313" key="8">
    <source>
        <dbReference type="EMBL" id="KAI7799848.1"/>
    </source>
</evidence>
<dbReference type="GO" id="GO:0060041">
    <property type="term" value="P:retina development in camera-type eye"/>
    <property type="evidence" value="ECO:0007669"/>
    <property type="project" value="TreeGrafter"/>
</dbReference>
<dbReference type="GO" id="GO:0035082">
    <property type="term" value="P:axoneme assembly"/>
    <property type="evidence" value="ECO:0007669"/>
    <property type="project" value="TreeGrafter"/>
</dbReference>
<keyword evidence="5" id="KW-0966">Cell projection</keyword>
<dbReference type="GO" id="GO:0005930">
    <property type="term" value="C:axoneme"/>
    <property type="evidence" value="ECO:0007669"/>
    <property type="project" value="TreeGrafter"/>
</dbReference>
<organism evidence="8 9">
    <name type="scientific">Triplophysa rosa</name>
    <name type="common">Cave loach</name>
    <dbReference type="NCBI Taxonomy" id="992332"/>
    <lineage>
        <taxon>Eukaryota</taxon>
        <taxon>Metazoa</taxon>
        <taxon>Chordata</taxon>
        <taxon>Craniata</taxon>
        <taxon>Vertebrata</taxon>
        <taxon>Euteleostomi</taxon>
        <taxon>Actinopterygii</taxon>
        <taxon>Neopterygii</taxon>
        <taxon>Teleostei</taxon>
        <taxon>Ostariophysi</taxon>
        <taxon>Cypriniformes</taxon>
        <taxon>Nemacheilidae</taxon>
        <taxon>Triplophysa</taxon>
    </lineage>
</organism>
<feature type="region of interest" description="Disordered" evidence="6">
    <location>
        <begin position="470"/>
        <end position="511"/>
    </location>
</feature>
<sequence>MGSHKRSFQCFDAIMDDPSLKPSLSYGHRSAASHMSSPASSRLEPLEDRGCYLCADHQQATSMTSEASGAYSTPWYPFQTHPHSHHYMTRRLARPEETAGDFEDHHYHHHKHSSRIVLVKNSDPSVQRTIVLHRRSLRSLWLFMDEVSELMQCLIRKLYTLDGHKVDSVQSLLHCAGILVCVGREPFHPLLLDSFRKNSNDKLPKLNIKSLSSAGSDDNGVKKNVNFGLETKRSIIHPRCDSSNRSARLASSEKLFPNGLNSPGHAGTCSRAREGMMDDDIEKRVLVNKDGSLSMEMKVRFRLLHDETLHWSTEIKKSTSTLNECHTAHDDAYCLSHGSAESCSEVESLSAGEAEETCNTKHYQKHFEEPHCYHCCAQCQEYDMWKNPILPDQTAVRHIRASSSSASSRKIVCKKASTDSMHTMSSEEYTEHVVEKVEQTFGKQNDTSIKHCTIHCCCRQSQVCLVSAKPKSTGSTEQKYKVPEKMEVSDNVENKPDNSKDSKKEHRSLNP</sequence>
<protein>
    <recommendedName>
        <fullName evidence="7">Doublecortin domain-containing protein</fullName>
    </recommendedName>
</protein>
<evidence type="ECO:0000256" key="3">
    <source>
        <dbReference type="ARBA" id="ARBA00022490"/>
    </source>
</evidence>
<accession>A0A9W7WJQ7</accession>
<dbReference type="Pfam" id="PF03607">
    <property type="entry name" value="DCX"/>
    <property type="match status" value="1"/>
</dbReference>